<organism evidence="2 3">
    <name type="scientific">Bacillus pseudomycoides</name>
    <dbReference type="NCBI Taxonomy" id="64104"/>
    <lineage>
        <taxon>Bacteria</taxon>
        <taxon>Bacillati</taxon>
        <taxon>Bacillota</taxon>
        <taxon>Bacilli</taxon>
        <taxon>Bacillales</taxon>
        <taxon>Bacillaceae</taxon>
        <taxon>Bacillus</taxon>
        <taxon>Bacillus cereus group</taxon>
    </lineage>
</organism>
<sequence>MRKRVINERTARNLTQEELAVALNLSAVFVRKIEKGERNPSVKTMKKYQSFFGVRVTDLFPDIFNDFDDTKCIKDTKLIG</sequence>
<dbReference type="CDD" id="cd00093">
    <property type="entry name" value="HTH_XRE"/>
    <property type="match status" value="1"/>
</dbReference>
<comment type="caution">
    <text evidence="2">The sequence shown here is derived from an EMBL/GenBank/DDBJ whole genome shotgun (WGS) entry which is preliminary data.</text>
</comment>
<accession>A0A2B5KRU4</accession>
<dbReference type="InterPro" id="IPR010982">
    <property type="entry name" value="Lambda_DNA-bd_dom_sf"/>
</dbReference>
<dbReference type="GO" id="GO:0003677">
    <property type="term" value="F:DNA binding"/>
    <property type="evidence" value="ECO:0007669"/>
    <property type="project" value="UniProtKB-KW"/>
</dbReference>
<protein>
    <submittedName>
        <fullName evidence="2">XRE family transcriptional regulator</fullName>
    </submittedName>
</protein>
<reference evidence="2 3" key="1">
    <citation type="submission" date="2017-09" db="EMBL/GenBank/DDBJ databases">
        <title>Large-scale bioinformatics analysis of Bacillus genomes uncovers conserved roles of natural products in bacterial physiology.</title>
        <authorList>
            <consortium name="Agbiome Team Llc"/>
            <person name="Bleich R.M."/>
            <person name="Grubbs K.J."/>
            <person name="Santa Maria K.C."/>
            <person name="Allen S.E."/>
            <person name="Farag S."/>
            <person name="Shank E.A."/>
            <person name="Bowers A."/>
        </authorList>
    </citation>
    <scope>NUCLEOTIDE SEQUENCE [LARGE SCALE GENOMIC DNA]</scope>
    <source>
        <strain evidence="2 3">AFS009893</strain>
    </source>
</reference>
<name>A0A2B5KRU4_9BACI</name>
<dbReference type="SUPFAM" id="SSF47413">
    <property type="entry name" value="lambda repressor-like DNA-binding domains"/>
    <property type="match status" value="1"/>
</dbReference>
<dbReference type="PANTHER" id="PTHR46558:SF4">
    <property type="entry name" value="DNA-BIDING PHAGE PROTEIN"/>
    <property type="match status" value="1"/>
</dbReference>
<dbReference type="InterPro" id="IPR001387">
    <property type="entry name" value="Cro/C1-type_HTH"/>
</dbReference>
<evidence type="ECO:0000313" key="2">
    <source>
        <dbReference type="EMBL" id="PEM73285.1"/>
    </source>
</evidence>
<dbReference type="PANTHER" id="PTHR46558">
    <property type="entry name" value="TRACRIPTIONAL REGULATORY PROTEIN-RELATED-RELATED"/>
    <property type="match status" value="1"/>
</dbReference>
<dbReference type="SMART" id="SM00530">
    <property type="entry name" value="HTH_XRE"/>
    <property type="match status" value="1"/>
</dbReference>
<keyword evidence="1" id="KW-0238">DNA-binding</keyword>
<evidence type="ECO:0000313" key="3">
    <source>
        <dbReference type="Proteomes" id="UP000219775"/>
    </source>
</evidence>
<dbReference type="EMBL" id="NUDP01000005">
    <property type="protein sequence ID" value="PEM73285.1"/>
    <property type="molecule type" value="Genomic_DNA"/>
</dbReference>
<dbReference type="Pfam" id="PF01381">
    <property type="entry name" value="HTH_3"/>
    <property type="match status" value="1"/>
</dbReference>
<dbReference type="Gene3D" id="1.10.260.40">
    <property type="entry name" value="lambda repressor-like DNA-binding domains"/>
    <property type="match status" value="1"/>
</dbReference>
<proteinExistence type="predicted"/>
<dbReference type="AlphaFoldDB" id="A0A2B5KRU4"/>
<dbReference type="PROSITE" id="PS50943">
    <property type="entry name" value="HTH_CROC1"/>
    <property type="match status" value="1"/>
</dbReference>
<evidence type="ECO:0000256" key="1">
    <source>
        <dbReference type="ARBA" id="ARBA00023125"/>
    </source>
</evidence>
<dbReference type="RefSeq" id="WP_018767896.1">
    <property type="nucleotide sequence ID" value="NZ_NUBT01000058.1"/>
</dbReference>
<dbReference type="Proteomes" id="UP000219775">
    <property type="component" value="Unassembled WGS sequence"/>
</dbReference>
<gene>
    <name evidence="2" type="ORF">CN613_02155</name>
</gene>